<gene>
    <name evidence="7" type="ORF">S12H4_35687</name>
</gene>
<keyword evidence="4" id="KW-0963">Cytoplasm</keyword>
<sequence>MRKQIVAGNWKMNTTLQEGIELAKRVNELTKTGTPPAEIIVAPPFIHLTEMSSVLTHVKLSAQNCASESSGAYTGEVSAGMIASTGASHVIIGHSERRSYYNEDDTLLKSKVQLALENGLLPIFCCGEVLAEREAGNHFDVVRSQIRTALFGFTGEEFAKIVIAYEPVWAIGTGVNASPEQAQEMHAFIRGLIKEQFGDAMAADLSILYGGSCKPSNAQTLFANPDVDGGLIGGASLK</sequence>
<keyword evidence="6" id="KW-0413">Isomerase</keyword>
<dbReference type="InterPro" id="IPR022896">
    <property type="entry name" value="TrioseP_Isoase_bac/euk"/>
</dbReference>
<accession>X1T5Q5</accession>
<evidence type="ECO:0000256" key="1">
    <source>
        <dbReference type="ARBA" id="ARBA00004680"/>
    </source>
</evidence>
<proteinExistence type="inferred from homology"/>
<dbReference type="CDD" id="cd00311">
    <property type="entry name" value="TIM"/>
    <property type="match status" value="1"/>
</dbReference>
<dbReference type="PANTHER" id="PTHR21139">
    <property type="entry name" value="TRIOSEPHOSPHATE ISOMERASE"/>
    <property type="match status" value="1"/>
</dbReference>
<evidence type="ECO:0000256" key="5">
    <source>
        <dbReference type="ARBA" id="ARBA00023152"/>
    </source>
</evidence>
<dbReference type="PANTHER" id="PTHR21139:SF42">
    <property type="entry name" value="TRIOSEPHOSPHATE ISOMERASE"/>
    <property type="match status" value="1"/>
</dbReference>
<feature type="non-terminal residue" evidence="7">
    <location>
        <position position="238"/>
    </location>
</feature>
<dbReference type="GO" id="GO:0019563">
    <property type="term" value="P:glycerol catabolic process"/>
    <property type="evidence" value="ECO:0007669"/>
    <property type="project" value="TreeGrafter"/>
</dbReference>
<dbReference type="GO" id="GO:0005829">
    <property type="term" value="C:cytosol"/>
    <property type="evidence" value="ECO:0007669"/>
    <property type="project" value="TreeGrafter"/>
</dbReference>
<dbReference type="GO" id="GO:0006096">
    <property type="term" value="P:glycolytic process"/>
    <property type="evidence" value="ECO:0007669"/>
    <property type="project" value="UniProtKB-KW"/>
</dbReference>
<evidence type="ECO:0000256" key="3">
    <source>
        <dbReference type="ARBA" id="ARBA00022432"/>
    </source>
</evidence>
<dbReference type="PROSITE" id="PS51440">
    <property type="entry name" value="TIM_2"/>
    <property type="match status" value="1"/>
</dbReference>
<dbReference type="AlphaFoldDB" id="X1T5Q5"/>
<comment type="pathway">
    <text evidence="1">Carbohydrate degradation; glycolysis; D-glyceraldehyde 3-phosphate from glycerone phosphate: step 1/1.</text>
</comment>
<evidence type="ECO:0000256" key="6">
    <source>
        <dbReference type="ARBA" id="ARBA00023235"/>
    </source>
</evidence>
<reference evidence="7" key="1">
    <citation type="journal article" date="2014" name="Front. Microbiol.">
        <title>High frequency of phylogenetically diverse reductive dehalogenase-homologous genes in deep subseafloor sedimentary metagenomes.</title>
        <authorList>
            <person name="Kawai M."/>
            <person name="Futagami T."/>
            <person name="Toyoda A."/>
            <person name="Takaki Y."/>
            <person name="Nishi S."/>
            <person name="Hori S."/>
            <person name="Arai W."/>
            <person name="Tsubouchi T."/>
            <person name="Morono Y."/>
            <person name="Uchiyama I."/>
            <person name="Ito T."/>
            <person name="Fujiyama A."/>
            <person name="Inagaki F."/>
            <person name="Takami H."/>
        </authorList>
    </citation>
    <scope>NUCLEOTIDE SEQUENCE</scope>
    <source>
        <strain evidence="7">Expedition CK06-06</strain>
    </source>
</reference>
<dbReference type="InterPro" id="IPR013785">
    <property type="entry name" value="Aldolase_TIM"/>
</dbReference>
<dbReference type="EMBL" id="BARW01021213">
    <property type="protein sequence ID" value="GAJ00559.1"/>
    <property type="molecule type" value="Genomic_DNA"/>
</dbReference>
<comment type="caution">
    <text evidence="7">The sequence shown here is derived from an EMBL/GenBank/DDBJ whole genome shotgun (WGS) entry which is preliminary data.</text>
</comment>
<dbReference type="InterPro" id="IPR020861">
    <property type="entry name" value="Triosephosphate_isomerase_AS"/>
</dbReference>
<evidence type="ECO:0000256" key="2">
    <source>
        <dbReference type="ARBA" id="ARBA00011940"/>
    </source>
</evidence>
<evidence type="ECO:0000256" key="4">
    <source>
        <dbReference type="ARBA" id="ARBA00022490"/>
    </source>
</evidence>
<keyword evidence="5" id="KW-0324">Glycolysis</keyword>
<dbReference type="PROSITE" id="PS00171">
    <property type="entry name" value="TIM_1"/>
    <property type="match status" value="1"/>
</dbReference>
<keyword evidence="3" id="KW-0312">Gluconeogenesis</keyword>
<dbReference type="Pfam" id="PF00121">
    <property type="entry name" value="TIM"/>
    <property type="match status" value="1"/>
</dbReference>
<evidence type="ECO:0000313" key="7">
    <source>
        <dbReference type="EMBL" id="GAJ00559.1"/>
    </source>
</evidence>
<dbReference type="FunFam" id="3.20.20.70:FF:000016">
    <property type="entry name" value="Triosephosphate isomerase"/>
    <property type="match status" value="1"/>
</dbReference>
<dbReference type="HAMAP" id="MF_00147_B">
    <property type="entry name" value="TIM_B"/>
    <property type="match status" value="1"/>
</dbReference>
<dbReference type="Gene3D" id="3.20.20.70">
    <property type="entry name" value="Aldolase class I"/>
    <property type="match status" value="1"/>
</dbReference>
<protein>
    <recommendedName>
        <fullName evidence="2">triose-phosphate isomerase</fullName>
        <ecNumber evidence="2">5.3.1.1</ecNumber>
    </recommendedName>
</protein>
<organism evidence="7">
    <name type="scientific">marine sediment metagenome</name>
    <dbReference type="NCBI Taxonomy" id="412755"/>
    <lineage>
        <taxon>unclassified sequences</taxon>
        <taxon>metagenomes</taxon>
        <taxon>ecological metagenomes</taxon>
    </lineage>
</organism>
<dbReference type="NCBIfam" id="TIGR00419">
    <property type="entry name" value="tim"/>
    <property type="match status" value="1"/>
</dbReference>
<dbReference type="GO" id="GO:0046166">
    <property type="term" value="P:glyceraldehyde-3-phosphate biosynthetic process"/>
    <property type="evidence" value="ECO:0007669"/>
    <property type="project" value="TreeGrafter"/>
</dbReference>
<dbReference type="SUPFAM" id="SSF51351">
    <property type="entry name" value="Triosephosphate isomerase (TIM)"/>
    <property type="match status" value="1"/>
</dbReference>
<dbReference type="InterPro" id="IPR000652">
    <property type="entry name" value="Triosephosphate_isomerase"/>
</dbReference>
<dbReference type="InterPro" id="IPR035990">
    <property type="entry name" value="TIM_sf"/>
</dbReference>
<dbReference type="EC" id="5.3.1.1" evidence="2"/>
<dbReference type="GO" id="GO:0004807">
    <property type="term" value="F:triose-phosphate isomerase activity"/>
    <property type="evidence" value="ECO:0007669"/>
    <property type="project" value="UniProtKB-EC"/>
</dbReference>
<name>X1T5Q5_9ZZZZ</name>
<dbReference type="GO" id="GO:0006094">
    <property type="term" value="P:gluconeogenesis"/>
    <property type="evidence" value="ECO:0007669"/>
    <property type="project" value="UniProtKB-KW"/>
</dbReference>